<name>A0A344TFD5_9BACT</name>
<evidence type="ECO:0000313" key="2">
    <source>
        <dbReference type="Proteomes" id="UP000251993"/>
    </source>
</evidence>
<dbReference type="OrthoDB" id="1200496at2"/>
<organism evidence="1 2">
    <name type="scientific">Runella rosea</name>
    <dbReference type="NCBI Taxonomy" id="2259595"/>
    <lineage>
        <taxon>Bacteria</taxon>
        <taxon>Pseudomonadati</taxon>
        <taxon>Bacteroidota</taxon>
        <taxon>Cytophagia</taxon>
        <taxon>Cytophagales</taxon>
        <taxon>Spirosomataceae</taxon>
        <taxon>Runella</taxon>
    </lineage>
</organism>
<reference evidence="1 2" key="1">
    <citation type="submission" date="2018-07" db="EMBL/GenBank/DDBJ databases">
        <title>Genome sequencing of Runella.</title>
        <authorList>
            <person name="Baek M.-G."/>
            <person name="Yi H."/>
        </authorList>
    </citation>
    <scope>NUCLEOTIDE SEQUENCE [LARGE SCALE GENOMIC DNA]</scope>
    <source>
        <strain evidence="1 2">HYN0085</strain>
    </source>
</reference>
<dbReference type="Proteomes" id="UP000251993">
    <property type="component" value="Chromosome"/>
</dbReference>
<dbReference type="KEGG" id="run:DR864_06235"/>
<accession>A0A344TFD5</accession>
<sequence>MNKNLRHTNRRNRLSNLFPLLTIVGVGILVFVASSYEPNWIYNWNGIRKEIKDSILLVEMHGITSGIAGNGISSQNEVERRKKIMNTASQAELMKLLQYPNGSVRATAYEGMLKKDDFKGKTDLIIQAINDTTFLINYHSGCFVWDREIGEYIVQDVLMIDDQMPPPSKNSIENFNLSKSDIYKILKEFKKRPKNDF</sequence>
<dbReference type="RefSeq" id="WP_114066142.1">
    <property type="nucleotide sequence ID" value="NZ_CP030850.1"/>
</dbReference>
<protein>
    <submittedName>
        <fullName evidence="1">Uncharacterized protein</fullName>
    </submittedName>
</protein>
<proteinExistence type="predicted"/>
<keyword evidence="2" id="KW-1185">Reference proteome</keyword>
<dbReference type="AlphaFoldDB" id="A0A344TFD5"/>
<evidence type="ECO:0000313" key="1">
    <source>
        <dbReference type="EMBL" id="AXE17356.1"/>
    </source>
</evidence>
<gene>
    <name evidence="1" type="ORF">DR864_06235</name>
</gene>
<dbReference type="EMBL" id="CP030850">
    <property type="protein sequence ID" value="AXE17356.1"/>
    <property type="molecule type" value="Genomic_DNA"/>
</dbReference>